<organism evidence="4 5">
    <name type="scientific">Prorocentrum cordatum</name>
    <dbReference type="NCBI Taxonomy" id="2364126"/>
    <lineage>
        <taxon>Eukaryota</taxon>
        <taxon>Sar</taxon>
        <taxon>Alveolata</taxon>
        <taxon>Dinophyceae</taxon>
        <taxon>Prorocentrales</taxon>
        <taxon>Prorocentraceae</taxon>
        <taxon>Prorocentrum</taxon>
    </lineage>
</organism>
<evidence type="ECO:0000313" key="5">
    <source>
        <dbReference type="Proteomes" id="UP001189429"/>
    </source>
</evidence>
<dbReference type="Pfam" id="PF03372">
    <property type="entry name" value="Exo_endo_phos"/>
    <property type="match status" value="1"/>
</dbReference>
<dbReference type="SUPFAM" id="SSF56219">
    <property type="entry name" value="DNase I-like"/>
    <property type="match status" value="1"/>
</dbReference>
<dbReference type="Proteomes" id="UP001189429">
    <property type="component" value="Unassembled WGS sequence"/>
</dbReference>
<dbReference type="InterPro" id="IPR036691">
    <property type="entry name" value="Endo/exonu/phosph_ase_sf"/>
</dbReference>
<accession>A0ABN9YBG6</accession>
<evidence type="ECO:0000256" key="2">
    <source>
        <dbReference type="SAM" id="MobiDB-lite"/>
    </source>
</evidence>
<proteinExistence type="predicted"/>
<dbReference type="EMBL" id="CAUYUJ010021948">
    <property type="protein sequence ID" value="CAK0908051.1"/>
    <property type="molecule type" value="Genomic_DNA"/>
</dbReference>
<feature type="region of interest" description="Disordered" evidence="2">
    <location>
        <begin position="258"/>
        <end position="293"/>
    </location>
</feature>
<feature type="coiled-coil region" evidence="1">
    <location>
        <begin position="85"/>
        <end position="126"/>
    </location>
</feature>
<gene>
    <name evidence="4" type="ORF">PCOR1329_LOCUS82824</name>
</gene>
<protein>
    <recommendedName>
        <fullName evidence="3">Endonuclease/exonuclease/phosphatase domain-containing protein</fullName>
    </recommendedName>
</protein>
<evidence type="ECO:0000313" key="4">
    <source>
        <dbReference type="EMBL" id="CAK0908051.1"/>
    </source>
</evidence>
<evidence type="ECO:0000256" key="1">
    <source>
        <dbReference type="SAM" id="Coils"/>
    </source>
</evidence>
<keyword evidence="5" id="KW-1185">Reference proteome</keyword>
<comment type="caution">
    <text evidence="4">The sequence shown here is derived from an EMBL/GenBank/DDBJ whole genome shotgun (WGS) entry which is preliminary data.</text>
</comment>
<dbReference type="Gene3D" id="3.60.10.10">
    <property type="entry name" value="Endonuclease/exonuclease/phosphatase"/>
    <property type="match status" value="1"/>
</dbReference>
<keyword evidence="1" id="KW-0175">Coiled coil</keyword>
<name>A0ABN9YBG6_9DINO</name>
<evidence type="ECO:0000259" key="3">
    <source>
        <dbReference type="Pfam" id="PF03372"/>
    </source>
</evidence>
<reference evidence="4" key="1">
    <citation type="submission" date="2023-10" db="EMBL/GenBank/DDBJ databases">
        <authorList>
            <person name="Chen Y."/>
            <person name="Shah S."/>
            <person name="Dougan E. K."/>
            <person name="Thang M."/>
            <person name="Chan C."/>
        </authorList>
    </citation>
    <scope>NUCLEOTIDE SEQUENCE [LARGE SCALE GENOMIC DNA]</scope>
</reference>
<sequence length="1215" mass="133640">MNAAKGKGGPTKIKHKSVDRNSIQDMPLTEKARLSRLQQLRTSLQQAGAADAALGFIDADITAIRETMVDTRTLDEQLAGIAGAITRTERRAQAARDAMAQAQAELQKEEEQLARHRQSLADVQAKIRREAGLSSSFPPVAGAVPPWVASALQDTANWLWGNTDKQVQPGEIPHHWCERRRGPHGWLYSREQFHSWFGAEAGEIWDAALDARMTDQTKRTAEEISVAEGSEDMGTDLKEEHVQRNQDVLAEVSDSFTPVTGRRPLRTKQGAPEISPHAPPTPQLGEPGLHGKQSADLGQRWLCLASANVTTLSPAEYRKNAKAGIDSTTRIDYLDDLFHRHRLDIIFVQEGRLPHDGTSTGTHYLRHVAAGDKNGNYGSQIWYRHAVFKDATMVSEVISPRIILTRVALGDTFFYATSAHAPTNVAPEQEKFAFWKLLRDTLQSLPRRRCIVLGIDSNADDKNTAPGSNQMFVQELMEEHEKITPTWRSSQGSHRRLDRLITFGEVWHQAGSYKVHTEENISTIESTDHSMTTTRLMPRFGSAPGPEKRPPRMKFDPFRLENPGCVAAFRGAVSCLADVVQASWWSSTDEYLEFISKELYKLQQFYFAAPAPKLPRKLRLSQGTWALVKTTPNARTAYLQDKVKADREAWTSALAEEAAAAADHGDASTLCRIAKQLRQGQRPKGHSSLITENGTLLFDPEGIAADWLAYWAGLYRGQVTTAGQLKSAPQCNAGYLVGEAPAPPFDWHRFPDTSPDHVADTIAHLPGRRAVGPDALRHDVVKAAGEGCPRMLSPLFEACLLQHRAPVHLKGGTSFNIHKKGPTHIKDNERGVVAETAFAKTYADLISMPLLPSYRDVLVPESQAGRVKGRGTASAGAATAGWISRHNATRRCWAILFLDLSSKAFDTVFRELALGPRGVSLTKLIPALMQRGVPPDVASAVHKYLKVHGPRVLDGGIEPAAAQLIADWHTATWWHVRPNDGRDVTPVTDDAPAASSTIGARQGDKLGAIIFYVIYNIMLAEVRERLKELDVSSRMAAPTDAVPWRNVNPEGDLENITVADTPAQLIDNLTRAVDVFYEVLSRYGLKINFGPEKTAIMLRLFGVGARAAYSQLRSEAGDQGLGTNARRCGIVHHHKHVGATLQTSGRSVLDAQAKATKIQRTSGPMAHTVFGSCHLSKATRASLARSLLDSQLLFGAELRLQDDPVARRPARAAYM</sequence>
<feature type="domain" description="Endonuclease/exonuclease/phosphatase" evidence="3">
    <location>
        <begin position="327"/>
        <end position="503"/>
    </location>
</feature>
<dbReference type="InterPro" id="IPR005135">
    <property type="entry name" value="Endo/exonuclease/phosphatase"/>
</dbReference>